<proteinExistence type="inferred from homology"/>
<dbReference type="Pfam" id="PF09696">
    <property type="entry name" value="Ctf8"/>
    <property type="match status" value="1"/>
</dbReference>
<dbReference type="VEuPathDB" id="FungiDB:B9J08_002335"/>
<dbReference type="VEuPathDB" id="FungiDB:CJI96_0004897"/>
<dbReference type="GO" id="GO:0031390">
    <property type="term" value="C:Ctf18 RFC-like complex"/>
    <property type="evidence" value="ECO:0007669"/>
    <property type="project" value="InterPro"/>
</dbReference>
<evidence type="ECO:0000313" key="7">
    <source>
        <dbReference type="EMBL" id="KND97511.1"/>
    </source>
</evidence>
<keyword evidence="2" id="KW-0235">DNA replication</keyword>
<dbReference type="AlphaFoldDB" id="A0A0L0NTM7"/>
<evidence type="ECO:0000256" key="4">
    <source>
        <dbReference type="ARBA" id="ARBA00023242"/>
    </source>
</evidence>
<evidence type="ECO:0000256" key="3">
    <source>
        <dbReference type="ARBA" id="ARBA00023125"/>
    </source>
</evidence>
<comment type="subcellular location">
    <subcellularLocation>
        <location evidence="1">Nucleus</location>
    </subcellularLocation>
</comment>
<keyword evidence="3" id="KW-0238">DNA-binding</keyword>
<dbReference type="PANTHER" id="PTHR28605">
    <property type="entry name" value="CTF8, CHROMOSOME TRANSMISSION FIDELITY FACTOR 8 HOMOLOG (S. CEREVISIAE)"/>
    <property type="match status" value="1"/>
</dbReference>
<evidence type="ECO:0000256" key="1">
    <source>
        <dbReference type="ARBA" id="ARBA00004123"/>
    </source>
</evidence>
<name>A0A0L0NTM7_CANAR</name>
<organism evidence="7 8">
    <name type="scientific">Candidozyma auris</name>
    <name type="common">Yeast</name>
    <name type="synonym">Candida auris</name>
    <dbReference type="NCBI Taxonomy" id="498019"/>
    <lineage>
        <taxon>Eukaryota</taxon>
        <taxon>Fungi</taxon>
        <taxon>Dikarya</taxon>
        <taxon>Ascomycota</taxon>
        <taxon>Saccharomycotina</taxon>
        <taxon>Pichiomycetes</taxon>
        <taxon>Metschnikowiaceae</taxon>
        <taxon>Candidozyma</taxon>
    </lineage>
</organism>
<evidence type="ECO:0000256" key="5">
    <source>
        <dbReference type="ARBA" id="ARBA00023306"/>
    </source>
</evidence>
<dbReference type="VEuPathDB" id="FungiDB:CJJ07_004316"/>
<keyword evidence="4" id="KW-0539">Nucleus</keyword>
<evidence type="ECO:0000256" key="2">
    <source>
        <dbReference type="ARBA" id="ARBA00022705"/>
    </source>
</evidence>
<comment type="similarity">
    <text evidence="6">Belongs to the CTF8 family.</text>
</comment>
<dbReference type="VEuPathDB" id="FungiDB:CJI97_001878"/>
<evidence type="ECO:0000256" key="6">
    <source>
        <dbReference type="ARBA" id="ARBA00038447"/>
    </source>
</evidence>
<sequence>MPSTEIDFTPAKDALDNSEVFESDGRCIVSSSQGLLLLDIQGELSLPEEEYPVATPTGCEYISVDKIYKAVKFGHLEFDEINKLRVTLIIGKSQRLLGKIEDLPKPMGVLRVPVSKQDEQNTESVEILDVIYKKLLFDMRPLPIM</sequence>
<dbReference type="GO" id="GO:0006260">
    <property type="term" value="P:DNA replication"/>
    <property type="evidence" value="ECO:0007669"/>
    <property type="project" value="UniProtKB-KW"/>
</dbReference>
<protein>
    <recommendedName>
        <fullName evidence="9">Chromosome transmission fidelity protein 8</fullName>
    </recommendedName>
</protein>
<evidence type="ECO:0000313" key="8">
    <source>
        <dbReference type="Proteomes" id="UP000037122"/>
    </source>
</evidence>
<keyword evidence="5" id="KW-0131">Cell cycle</keyword>
<dbReference type="Proteomes" id="UP000037122">
    <property type="component" value="Unassembled WGS sequence"/>
</dbReference>
<comment type="caution">
    <text evidence="7">The sequence shown here is derived from an EMBL/GenBank/DDBJ whole genome shotgun (WGS) entry which is preliminary data.</text>
</comment>
<dbReference type="VEuPathDB" id="FungiDB:CJJ09_005428"/>
<dbReference type="EMBL" id="LGST01000041">
    <property type="protein sequence ID" value="KND97511.1"/>
    <property type="molecule type" value="Genomic_DNA"/>
</dbReference>
<evidence type="ECO:0008006" key="9">
    <source>
        <dbReference type="Google" id="ProtNLM"/>
    </source>
</evidence>
<reference evidence="8" key="1">
    <citation type="journal article" date="2015" name="BMC Genomics">
        <title>Draft genome of a commonly misdiagnosed multidrug resistant pathogen Candida auris.</title>
        <authorList>
            <person name="Chatterjee S."/>
            <person name="Alampalli S.V."/>
            <person name="Nageshan R.K."/>
            <person name="Chettiar S.T."/>
            <person name="Joshi S."/>
            <person name="Tatu U.S."/>
        </authorList>
    </citation>
    <scope>NUCLEOTIDE SEQUENCE [LARGE SCALE GENOMIC DNA]</scope>
    <source>
        <strain evidence="8">6684</strain>
    </source>
</reference>
<gene>
    <name evidence="7" type="ORF">QG37_05902</name>
</gene>
<dbReference type="PANTHER" id="PTHR28605:SF1">
    <property type="entry name" value="CHROMOSOME TRANSMISSION FIDELITY FACTOR 8"/>
    <property type="match status" value="1"/>
</dbReference>
<dbReference type="GO" id="GO:0003677">
    <property type="term" value="F:DNA binding"/>
    <property type="evidence" value="ECO:0007669"/>
    <property type="project" value="UniProtKB-KW"/>
</dbReference>
<dbReference type="GO" id="GO:0007064">
    <property type="term" value="P:mitotic sister chromatid cohesion"/>
    <property type="evidence" value="ECO:0007669"/>
    <property type="project" value="InterPro"/>
</dbReference>
<dbReference type="InterPro" id="IPR018607">
    <property type="entry name" value="Ctf8"/>
</dbReference>
<accession>A0A0L0NTM7</accession>
<dbReference type="VEuPathDB" id="FungiDB:QG37_05902"/>